<evidence type="ECO:0008006" key="3">
    <source>
        <dbReference type="Google" id="ProtNLM"/>
    </source>
</evidence>
<dbReference type="EMBL" id="PYAL01000009">
    <property type="protein sequence ID" value="RXN83675.1"/>
    <property type="molecule type" value="Genomic_DNA"/>
</dbReference>
<comment type="caution">
    <text evidence="1">The sequence shown here is derived from an EMBL/GenBank/DDBJ whole genome shotgun (WGS) entry which is preliminary data.</text>
</comment>
<evidence type="ECO:0000313" key="2">
    <source>
        <dbReference type="Proteomes" id="UP000290849"/>
    </source>
</evidence>
<evidence type="ECO:0000313" key="1">
    <source>
        <dbReference type="EMBL" id="RXN83675.1"/>
    </source>
</evidence>
<name>A0A4Q1HCY8_9BURK</name>
<reference evidence="1 2" key="1">
    <citation type="journal article" date="2017" name="Int. J. Syst. Evol. Microbiol.">
        <title>Achromobacter aloeverae sp. nov., isolated from the root of Aloe vera (L.) Burm.f.</title>
        <authorList>
            <person name="Kuncharoen N."/>
            <person name="Muramatsu Y."/>
            <person name="Shibata C."/>
            <person name="Kamakura Y."/>
            <person name="Nakagawa Y."/>
            <person name="Tanasupawat S."/>
        </authorList>
    </citation>
    <scope>NUCLEOTIDE SEQUENCE [LARGE SCALE GENOMIC DNA]</scope>
    <source>
        <strain evidence="1 2">AVA-1</strain>
    </source>
</reference>
<protein>
    <recommendedName>
        <fullName evidence="3">SMI1/KNR4 family protein</fullName>
    </recommendedName>
</protein>
<keyword evidence="2" id="KW-1185">Reference proteome</keyword>
<sequence length="228" mass="24855">MAGFRELADEIGVPVPSVLAQCIERGLTAYPDDYNGSYLAILPSRPPALASTYDFEWTGLDEARTLCEEWLVPSSQHGNAFLPFAMSGAGDVYALIRLADGREGCGVVLHDQDDSEMRYAGFEDFVCAQLLDTLRDLSHLTDDFDIDTAAQCVRADISRLAPLLAPQSGMLLMGAAAREPFSTSIQRGPKARPEEVPALITAKEHADLIARFLLPVPVTFNTTPPWEV</sequence>
<gene>
    <name evidence="1" type="ORF">C7R54_25690</name>
</gene>
<dbReference type="AlphaFoldDB" id="A0A4Q1HCY8"/>
<accession>A0A4Q1HCY8</accession>
<proteinExistence type="predicted"/>
<dbReference type="Proteomes" id="UP000290849">
    <property type="component" value="Unassembled WGS sequence"/>
</dbReference>
<organism evidence="1 2">
    <name type="scientific">Achromobacter aloeverae</name>
    <dbReference type="NCBI Taxonomy" id="1750518"/>
    <lineage>
        <taxon>Bacteria</taxon>
        <taxon>Pseudomonadati</taxon>
        <taxon>Pseudomonadota</taxon>
        <taxon>Betaproteobacteria</taxon>
        <taxon>Burkholderiales</taxon>
        <taxon>Alcaligenaceae</taxon>
        <taxon>Achromobacter</taxon>
    </lineage>
</organism>